<protein>
    <recommendedName>
        <fullName evidence="5">Long-chain-alcohol oxidase</fullName>
        <ecNumber evidence="5">1.1.3.20</ecNumber>
    </recommendedName>
</protein>
<evidence type="ECO:0000256" key="4">
    <source>
        <dbReference type="ARBA" id="ARBA00023002"/>
    </source>
</evidence>
<comment type="similarity">
    <text evidence="1 5">Belongs to the GMC oxidoreductase family.</text>
</comment>
<evidence type="ECO:0000256" key="1">
    <source>
        <dbReference type="ARBA" id="ARBA00010790"/>
    </source>
</evidence>
<proteinExistence type="inferred from homology"/>
<keyword evidence="9" id="KW-1185">Reference proteome</keyword>
<keyword evidence="5" id="KW-0472">Membrane</keyword>
<keyword evidence="3 6" id="KW-0274">FAD</keyword>
<evidence type="ECO:0000313" key="9">
    <source>
        <dbReference type="Proteomes" id="UP000836841"/>
    </source>
</evidence>
<dbReference type="Proteomes" id="UP000836841">
    <property type="component" value="Chromosome 1"/>
</dbReference>
<comment type="catalytic activity">
    <reaction evidence="5">
        <text>a long-chain primary fatty alcohol + O2 = a long-chain fatty aldehyde + H2O2</text>
        <dbReference type="Rhea" id="RHEA:22756"/>
        <dbReference type="ChEBI" id="CHEBI:15379"/>
        <dbReference type="ChEBI" id="CHEBI:16240"/>
        <dbReference type="ChEBI" id="CHEBI:17176"/>
        <dbReference type="ChEBI" id="CHEBI:77396"/>
        <dbReference type="EC" id="1.1.3.20"/>
    </reaction>
</comment>
<dbReference type="PANTHER" id="PTHR46056">
    <property type="entry name" value="LONG-CHAIN-ALCOHOL OXIDASE"/>
    <property type="match status" value="1"/>
</dbReference>
<dbReference type="Gene3D" id="3.50.50.60">
    <property type="entry name" value="FAD/NAD(P)-binding domain"/>
    <property type="match status" value="1"/>
</dbReference>
<dbReference type="InterPro" id="IPR000172">
    <property type="entry name" value="GMC_OxRdtase_N"/>
</dbReference>
<dbReference type="EMBL" id="OU466857">
    <property type="protein sequence ID" value="CAH2038983.1"/>
    <property type="molecule type" value="Genomic_DNA"/>
</dbReference>
<dbReference type="AlphaFoldDB" id="A0AAU9REC4"/>
<evidence type="ECO:0000256" key="6">
    <source>
        <dbReference type="PIRSR" id="PIRSR028937-2"/>
    </source>
</evidence>
<dbReference type="GO" id="GO:0050660">
    <property type="term" value="F:flavin adenine dinucleotide binding"/>
    <property type="evidence" value="ECO:0007669"/>
    <property type="project" value="InterPro"/>
</dbReference>
<evidence type="ECO:0000259" key="7">
    <source>
        <dbReference type="Pfam" id="PF00732"/>
    </source>
</evidence>
<evidence type="ECO:0000256" key="3">
    <source>
        <dbReference type="ARBA" id="ARBA00022827"/>
    </source>
</evidence>
<dbReference type="GO" id="GO:0046577">
    <property type="term" value="F:long-chain-alcohol oxidase activity"/>
    <property type="evidence" value="ECO:0007669"/>
    <property type="project" value="UniProtKB-EC"/>
</dbReference>
<evidence type="ECO:0000313" key="8">
    <source>
        <dbReference type="EMBL" id="CAH2038983.1"/>
    </source>
</evidence>
<dbReference type="EC" id="1.1.3.20" evidence="5"/>
<organism evidence="8 9">
    <name type="scientific">Thlaspi arvense</name>
    <name type="common">Field penny-cress</name>
    <dbReference type="NCBI Taxonomy" id="13288"/>
    <lineage>
        <taxon>Eukaryota</taxon>
        <taxon>Viridiplantae</taxon>
        <taxon>Streptophyta</taxon>
        <taxon>Embryophyta</taxon>
        <taxon>Tracheophyta</taxon>
        <taxon>Spermatophyta</taxon>
        <taxon>Magnoliopsida</taxon>
        <taxon>eudicotyledons</taxon>
        <taxon>Gunneridae</taxon>
        <taxon>Pentapetalae</taxon>
        <taxon>rosids</taxon>
        <taxon>malvids</taxon>
        <taxon>Brassicales</taxon>
        <taxon>Brassicaceae</taxon>
        <taxon>Thlaspideae</taxon>
        <taxon>Thlaspi</taxon>
    </lineage>
</organism>
<name>A0AAU9REC4_THLAR</name>
<reference evidence="8 9" key="1">
    <citation type="submission" date="2022-03" db="EMBL/GenBank/DDBJ databases">
        <authorList>
            <person name="Nunn A."/>
            <person name="Chopra R."/>
            <person name="Nunn A."/>
            <person name="Contreras Garrido A."/>
        </authorList>
    </citation>
    <scope>NUCLEOTIDE SEQUENCE [LARGE SCALE GENOMIC DNA]</scope>
</reference>
<dbReference type="PIRSF" id="PIRSF028937">
    <property type="entry name" value="Lg_Ch_AO"/>
    <property type="match status" value="1"/>
</dbReference>
<evidence type="ECO:0000256" key="5">
    <source>
        <dbReference type="PIRNR" id="PIRNR028937"/>
    </source>
</evidence>
<dbReference type="GO" id="GO:0016020">
    <property type="term" value="C:membrane"/>
    <property type="evidence" value="ECO:0007669"/>
    <property type="project" value="UniProtKB-SubCell"/>
</dbReference>
<dbReference type="PANTHER" id="PTHR46056:SF5">
    <property type="entry name" value="LONG-CHAIN-ALCOHOL OXIDASE FAO1"/>
    <property type="match status" value="1"/>
</dbReference>
<evidence type="ECO:0000256" key="2">
    <source>
        <dbReference type="ARBA" id="ARBA00022630"/>
    </source>
</evidence>
<dbReference type="SUPFAM" id="SSF51905">
    <property type="entry name" value="FAD/NAD(P)-binding domain"/>
    <property type="match status" value="1"/>
</dbReference>
<dbReference type="Pfam" id="PF00732">
    <property type="entry name" value="GMC_oxred_N"/>
    <property type="match status" value="1"/>
</dbReference>
<feature type="binding site" evidence="6">
    <location>
        <begin position="246"/>
        <end position="261"/>
    </location>
    <ligand>
        <name>FAD</name>
        <dbReference type="ChEBI" id="CHEBI:57692"/>
    </ligand>
</feature>
<dbReference type="Pfam" id="PF13450">
    <property type="entry name" value="NAD_binding_8"/>
    <property type="match status" value="1"/>
</dbReference>
<accession>A0AAU9REC4</accession>
<dbReference type="InterPro" id="IPR036188">
    <property type="entry name" value="FAD/NAD-bd_sf"/>
</dbReference>
<comment type="function">
    <text evidence="5">Long-chain fatty alcohol oxidase involved in the omega-oxidation pathway of lipid degradation.</text>
</comment>
<keyword evidence="4 5" id="KW-0560">Oxidoreductase</keyword>
<comment type="subcellular location">
    <subcellularLocation>
        <location evidence="5">Membrane</location>
    </subcellularLocation>
</comment>
<keyword evidence="2" id="KW-0285">Flavoprotein</keyword>
<gene>
    <name evidence="8" type="ORF">TAV2_LOCUS2891</name>
</gene>
<feature type="domain" description="Glucose-methanol-choline oxidoreductase N-terminal" evidence="7">
    <location>
        <begin position="294"/>
        <end position="516"/>
    </location>
</feature>
<dbReference type="InterPro" id="IPR012400">
    <property type="entry name" value="Long_Oxdase"/>
</dbReference>
<sequence>MTGGGRRVEKRGSPLLRWSVKQERYTHGFSQSDLQALSAICEAIMPPVPLQSLDLEMKLKVLRNDALLSFFKSSSGSHVQPDEVAEVMATKAMTVTVTVVRIVLRLLTFKLGTLLLCGFVCLDKKSWPFLLKFSDISLDKREKVLQKWNTQWYNPLARIAFMMIKSIFLFYYFTWTNENTENPAWDAISYSVDLGENEDMKHGERPLDKGIIETAIEDEMTIKQSLINKGLKVTKDSENDTYKIECDAVVVGSGCGGGVAAANLAKSGLRVVVLEKGNYFVPRDYSTLEGPSMFELFEAHSLLMTHDGRFRFMAGSTVGGGSVVNWAASLNTPDAIINEWSEDRGIAIFAGAEYKAAMESVCKRIGVTEKVTKEGFQNQILRKGCEKLGLDVTVVPRNSSEKHYCGSCSFGCKTGDKRGTDSTWLVDAVNNNAVILTQCRAEKLILADTDAQKRNESGRRKICLGVTASLSNRTRQKLQINAKVTVVACGSLMTPGLLTSSGLRNPNIGRGLHLHPILMVWGYFPEKNSDMEGAAHEGEIVTSLHYVLGMDSTTPNITLETPAIGPGTFAALTPWVSGSDMKERLAKYARTSHIFAMVRDEGVGDMKGGIVKYRMTKADEENLAIGLKQALRILVAAGAKEVGTYRSDGQRMKCEGIKEEDLEAFLETT</sequence>